<dbReference type="RefSeq" id="WP_345442257.1">
    <property type="nucleotide sequence ID" value="NZ_BAABQU010000007.1"/>
</dbReference>
<dbReference type="PROSITE" id="PS51257">
    <property type="entry name" value="PROKAR_LIPOPROTEIN"/>
    <property type="match status" value="1"/>
</dbReference>
<gene>
    <name evidence="2" type="ORF">Dcae01_00749</name>
</gene>
<proteinExistence type="predicted"/>
<comment type="caution">
    <text evidence="2">The sequence shown here is derived from an EMBL/GenBank/DDBJ whole genome shotgun (WGS) entry which is preliminary data.</text>
</comment>
<name>A0ABP9UC94_9DEIO</name>
<keyword evidence="3" id="KW-1185">Reference proteome</keyword>
<dbReference type="EMBL" id="BAABQU010000007">
    <property type="protein sequence ID" value="GAA5439250.1"/>
    <property type="molecule type" value="Genomic_DNA"/>
</dbReference>
<reference evidence="2 3" key="1">
    <citation type="submission" date="2024-02" db="EMBL/GenBank/DDBJ databases">
        <title>Deinococcus caeni NBRC 101312.</title>
        <authorList>
            <person name="Ichikawa N."/>
            <person name="Katano-Makiyama Y."/>
            <person name="Hidaka K."/>
        </authorList>
    </citation>
    <scope>NUCLEOTIDE SEQUENCE [LARGE SCALE GENOMIC DNA]</scope>
    <source>
        <strain evidence="2 3">NBRC 101312</strain>
    </source>
</reference>
<dbReference type="Proteomes" id="UP001423409">
    <property type="component" value="Unassembled WGS sequence"/>
</dbReference>
<accession>A0ABP9UC94</accession>
<evidence type="ECO:0000256" key="1">
    <source>
        <dbReference type="SAM" id="Phobius"/>
    </source>
</evidence>
<keyword evidence="1" id="KW-0812">Transmembrane</keyword>
<feature type="transmembrane region" description="Helical" evidence="1">
    <location>
        <begin position="58"/>
        <end position="78"/>
    </location>
</feature>
<keyword evidence="1" id="KW-1133">Transmembrane helix</keyword>
<keyword evidence="1" id="KW-0472">Membrane</keyword>
<protein>
    <submittedName>
        <fullName evidence="2">Uncharacterized protein</fullName>
    </submittedName>
</protein>
<evidence type="ECO:0000313" key="2">
    <source>
        <dbReference type="EMBL" id="GAA5439250.1"/>
    </source>
</evidence>
<organism evidence="2 3">
    <name type="scientific">Deinococcus caeni</name>
    <dbReference type="NCBI Taxonomy" id="569127"/>
    <lineage>
        <taxon>Bacteria</taxon>
        <taxon>Thermotogati</taxon>
        <taxon>Deinococcota</taxon>
        <taxon>Deinococci</taxon>
        <taxon>Deinococcales</taxon>
        <taxon>Deinococcaceae</taxon>
        <taxon>Deinococcus</taxon>
    </lineage>
</organism>
<evidence type="ECO:0000313" key="3">
    <source>
        <dbReference type="Proteomes" id="UP001423409"/>
    </source>
</evidence>
<sequence length="83" mass="8737">MKLKNEAWPVIGTIALGTVGLGCLGNALISGVVAAEVRATPTRTFNGDPELAATVIRRRYMLFSAVSVLGAFACYRGIVAVNR</sequence>